<evidence type="ECO:0000313" key="2">
    <source>
        <dbReference type="EMBL" id="EKV29964.1"/>
    </source>
</evidence>
<dbReference type="AlphaFoldDB" id="K9GYV8"/>
<keyword evidence="1" id="KW-0812">Transmembrane</keyword>
<comment type="caution">
    <text evidence="2">The sequence shown here is derived from an EMBL/GenBank/DDBJ whole genome shotgun (WGS) entry which is preliminary data.</text>
</comment>
<reference evidence="2 3" key="1">
    <citation type="journal article" date="2013" name="Genome Announc.">
        <title>Draft Genome Sequence of an Alphaproteobacterium, Caenispirillum salinarum AK4(T), Isolated from a Solar Saltern.</title>
        <authorList>
            <person name="Khatri I."/>
            <person name="Singh A."/>
            <person name="Korpole S."/>
            <person name="Pinnaka A.K."/>
            <person name="Subramanian S."/>
        </authorList>
    </citation>
    <scope>NUCLEOTIDE SEQUENCE [LARGE SCALE GENOMIC DNA]</scope>
    <source>
        <strain evidence="2 3">AK4</strain>
    </source>
</reference>
<keyword evidence="1" id="KW-1133">Transmembrane helix</keyword>
<protein>
    <submittedName>
        <fullName evidence="2">Uncharacterized protein</fullName>
    </submittedName>
</protein>
<gene>
    <name evidence="2" type="ORF">C882_0045</name>
</gene>
<evidence type="ECO:0000313" key="3">
    <source>
        <dbReference type="Proteomes" id="UP000009881"/>
    </source>
</evidence>
<accession>K9GYV8</accession>
<evidence type="ECO:0000256" key="1">
    <source>
        <dbReference type="SAM" id="Phobius"/>
    </source>
</evidence>
<proteinExistence type="predicted"/>
<sequence>MQRNILIRVAGVMSYTFPYDRLKLLVLTLASLAVTAAVGGAFALLFVAEGEAAEVLRETTGMGAGTGAAASAIVAVILASGLGLTAARFFMRAGPVLTVDEQGILDRRVGRRISWADVRTVELRGRGMRAFFAVALHPQGRGRRRKKGAEVRVNVGALRCRAEDVALAIHACGGYPVMRRDRS</sequence>
<dbReference type="Proteomes" id="UP000009881">
    <property type="component" value="Unassembled WGS sequence"/>
</dbReference>
<organism evidence="2 3">
    <name type="scientific">Caenispirillum salinarum AK4</name>
    <dbReference type="NCBI Taxonomy" id="1238182"/>
    <lineage>
        <taxon>Bacteria</taxon>
        <taxon>Pseudomonadati</taxon>
        <taxon>Pseudomonadota</taxon>
        <taxon>Alphaproteobacteria</taxon>
        <taxon>Rhodospirillales</taxon>
        <taxon>Novispirillaceae</taxon>
        <taxon>Caenispirillum</taxon>
    </lineage>
</organism>
<dbReference type="EMBL" id="ANHY01000010">
    <property type="protein sequence ID" value="EKV29964.1"/>
    <property type="molecule type" value="Genomic_DNA"/>
</dbReference>
<keyword evidence="3" id="KW-1185">Reference proteome</keyword>
<feature type="transmembrane region" description="Helical" evidence="1">
    <location>
        <begin position="24"/>
        <end position="48"/>
    </location>
</feature>
<feature type="transmembrane region" description="Helical" evidence="1">
    <location>
        <begin position="68"/>
        <end position="87"/>
    </location>
</feature>
<keyword evidence="1" id="KW-0472">Membrane</keyword>
<name>K9GYV8_9PROT</name>